<dbReference type="SUPFAM" id="SSF49265">
    <property type="entry name" value="Fibronectin type III"/>
    <property type="match status" value="2"/>
</dbReference>
<dbReference type="Gene3D" id="2.60.40.2030">
    <property type="match status" value="1"/>
</dbReference>
<dbReference type="PROSITE" id="PS50853">
    <property type="entry name" value="FN3"/>
    <property type="match status" value="3"/>
</dbReference>
<accession>A0AA35T4M7</accession>
<feature type="non-terminal residue" evidence="5">
    <location>
        <position position="447"/>
    </location>
</feature>
<feature type="domain" description="Fibronectin type-III" evidence="4">
    <location>
        <begin position="140"/>
        <end position="235"/>
    </location>
</feature>
<dbReference type="AlphaFoldDB" id="A0AA35T4M7"/>
<dbReference type="InterPro" id="IPR036116">
    <property type="entry name" value="FN3_sf"/>
</dbReference>
<dbReference type="InterPro" id="IPR003644">
    <property type="entry name" value="Calx_beta"/>
</dbReference>
<sequence>PFPSPTLYSSSRVTLTTITITGRVPIGSVVTGFVVQWQRDTSVGCSDEDEGTIAVNSTFATYVISGLEPGNRYLITVRLFNAAGSGPVSNTITASTEESAPSSPPSSFRRVTITPNSITVQWGELECLGRNGVITVPFPSPTLNSSPRVTLTTITITGRVPTGSVVTGFIVQWQRDTSVGCSDEDEGTIAVNSTFATYVISGLEPGNRYLITVRLFNAAGSGPVSNTITASTEESAPSSPPRTLRIVTITPNSITVQWGEVECLGRNGVTTGYTFQVLRNGGVEGTVEVSGDVLEATVPGLTPSTTYIVKVAAVNRVGAGPFTSSIFFQTEALVVGLERTFYTVSESEEAVEICITAVGVNTPCPSTQSFQVTLSTTDESAVSPSHYEALSEVLTFARCDTRHCVNVSITDDLVNEPEETFSLSLNKISSFVTLSTTAGEVLITDDD</sequence>
<feature type="domain" description="Fibronectin type-III" evidence="4">
    <location>
        <begin position="4"/>
        <end position="99"/>
    </location>
</feature>
<dbReference type="CDD" id="cd00063">
    <property type="entry name" value="FN3"/>
    <property type="match status" value="3"/>
</dbReference>
<dbReference type="SMART" id="SM00060">
    <property type="entry name" value="FN3"/>
    <property type="match status" value="3"/>
</dbReference>
<dbReference type="SMART" id="SM00237">
    <property type="entry name" value="Calx_beta"/>
    <property type="match status" value="1"/>
</dbReference>
<evidence type="ECO:0000259" key="4">
    <source>
        <dbReference type="PROSITE" id="PS50853"/>
    </source>
</evidence>
<reference evidence="5" key="1">
    <citation type="submission" date="2023-03" db="EMBL/GenBank/DDBJ databases">
        <authorList>
            <person name="Steffen K."/>
            <person name="Cardenas P."/>
        </authorList>
    </citation>
    <scope>NUCLEOTIDE SEQUENCE</scope>
</reference>
<dbReference type="GO" id="GO:0007154">
    <property type="term" value="P:cell communication"/>
    <property type="evidence" value="ECO:0007669"/>
    <property type="project" value="InterPro"/>
</dbReference>
<dbReference type="PANTHER" id="PTHR13817">
    <property type="entry name" value="TITIN"/>
    <property type="match status" value="1"/>
</dbReference>
<name>A0AA35T4M7_GEOBA</name>
<keyword evidence="3" id="KW-0106">Calcium</keyword>
<dbReference type="EMBL" id="CASHTH010003098">
    <property type="protein sequence ID" value="CAI8040281.1"/>
    <property type="molecule type" value="Genomic_DNA"/>
</dbReference>
<dbReference type="Proteomes" id="UP001174909">
    <property type="component" value="Unassembled WGS sequence"/>
</dbReference>
<protein>
    <submittedName>
        <fullName evidence="5">Down syndrome cell adhesion molecule-like protein 1 homolog</fullName>
    </submittedName>
</protein>
<evidence type="ECO:0000256" key="1">
    <source>
        <dbReference type="ARBA" id="ARBA00022729"/>
    </source>
</evidence>
<proteinExistence type="predicted"/>
<dbReference type="InterPro" id="IPR038081">
    <property type="entry name" value="CalX-like_sf"/>
</dbReference>
<dbReference type="PRINTS" id="PR00014">
    <property type="entry name" value="FNTYPEIII"/>
</dbReference>
<dbReference type="SUPFAM" id="SSF141072">
    <property type="entry name" value="CalX-like"/>
    <property type="match status" value="1"/>
</dbReference>
<feature type="non-terminal residue" evidence="5">
    <location>
        <position position="1"/>
    </location>
</feature>
<feature type="domain" description="Fibronectin type-III" evidence="4">
    <location>
        <begin position="240"/>
        <end position="333"/>
    </location>
</feature>
<evidence type="ECO:0000313" key="5">
    <source>
        <dbReference type="EMBL" id="CAI8040281.1"/>
    </source>
</evidence>
<keyword evidence="1" id="KW-0732">Signal</keyword>
<keyword evidence="2" id="KW-0677">Repeat</keyword>
<evidence type="ECO:0000256" key="3">
    <source>
        <dbReference type="ARBA" id="ARBA00022837"/>
    </source>
</evidence>
<organism evidence="5 6">
    <name type="scientific">Geodia barretti</name>
    <name type="common">Barrett's horny sponge</name>
    <dbReference type="NCBI Taxonomy" id="519541"/>
    <lineage>
        <taxon>Eukaryota</taxon>
        <taxon>Metazoa</taxon>
        <taxon>Porifera</taxon>
        <taxon>Demospongiae</taxon>
        <taxon>Heteroscleromorpha</taxon>
        <taxon>Tetractinellida</taxon>
        <taxon>Astrophorina</taxon>
        <taxon>Geodiidae</taxon>
        <taxon>Geodia</taxon>
    </lineage>
</organism>
<dbReference type="InterPro" id="IPR003961">
    <property type="entry name" value="FN3_dom"/>
</dbReference>
<dbReference type="InterPro" id="IPR013783">
    <property type="entry name" value="Ig-like_fold"/>
</dbReference>
<keyword evidence="6" id="KW-1185">Reference proteome</keyword>
<evidence type="ECO:0000256" key="2">
    <source>
        <dbReference type="ARBA" id="ARBA00022737"/>
    </source>
</evidence>
<comment type="caution">
    <text evidence="5">The sequence shown here is derived from an EMBL/GenBank/DDBJ whole genome shotgun (WGS) entry which is preliminary data.</text>
</comment>
<dbReference type="PANTHER" id="PTHR13817:SF73">
    <property type="entry name" value="FIBRONECTIN TYPE-III DOMAIN-CONTAINING PROTEIN"/>
    <property type="match status" value="1"/>
</dbReference>
<gene>
    <name evidence="5" type="ORF">GBAR_LOCUS22455</name>
</gene>
<dbReference type="InterPro" id="IPR050964">
    <property type="entry name" value="Striated_Muscle_Regulatory"/>
</dbReference>
<dbReference type="Gene3D" id="2.60.40.10">
    <property type="entry name" value="Immunoglobulins"/>
    <property type="match status" value="3"/>
</dbReference>
<dbReference type="Pfam" id="PF00041">
    <property type="entry name" value="fn3"/>
    <property type="match status" value="3"/>
</dbReference>
<dbReference type="GO" id="GO:0016020">
    <property type="term" value="C:membrane"/>
    <property type="evidence" value="ECO:0007669"/>
    <property type="project" value="InterPro"/>
</dbReference>
<evidence type="ECO:0000313" key="6">
    <source>
        <dbReference type="Proteomes" id="UP001174909"/>
    </source>
</evidence>
<dbReference type="Pfam" id="PF03160">
    <property type="entry name" value="Calx-beta"/>
    <property type="match status" value="1"/>
</dbReference>
<dbReference type="FunFam" id="2.60.40.10:FF:000028">
    <property type="entry name" value="Neuronal cell adhesion molecule"/>
    <property type="match status" value="1"/>
</dbReference>